<dbReference type="Proteomes" id="UP000691718">
    <property type="component" value="Unassembled WGS sequence"/>
</dbReference>
<proteinExistence type="predicted"/>
<evidence type="ECO:0000313" key="1">
    <source>
        <dbReference type="EMBL" id="CAG5047418.1"/>
    </source>
</evidence>
<name>A0A8S3XZV6_PARAO</name>
<sequence length="107" mass="12528">MKDKYREKWHMAKKQRSARLVNLALNQIDTDSSSLNTSNRSTDQNWTRIRAKVLSTHFECETHTESCNALDHAESIIDNIQHSKRDVTSPHLKKNWNCPFLFSMNLL</sequence>
<gene>
    <name evidence="1" type="ORF">PAPOLLO_LOCUS23919</name>
</gene>
<evidence type="ECO:0000313" key="2">
    <source>
        <dbReference type="Proteomes" id="UP000691718"/>
    </source>
</evidence>
<comment type="caution">
    <text evidence="1">The sequence shown here is derived from an EMBL/GenBank/DDBJ whole genome shotgun (WGS) entry which is preliminary data.</text>
</comment>
<protein>
    <submittedName>
        <fullName evidence="1">(apollo) hypothetical protein</fullName>
    </submittedName>
</protein>
<accession>A0A8S3XZV6</accession>
<organism evidence="1 2">
    <name type="scientific">Parnassius apollo</name>
    <name type="common">Apollo butterfly</name>
    <name type="synonym">Papilio apollo</name>
    <dbReference type="NCBI Taxonomy" id="110799"/>
    <lineage>
        <taxon>Eukaryota</taxon>
        <taxon>Metazoa</taxon>
        <taxon>Ecdysozoa</taxon>
        <taxon>Arthropoda</taxon>
        <taxon>Hexapoda</taxon>
        <taxon>Insecta</taxon>
        <taxon>Pterygota</taxon>
        <taxon>Neoptera</taxon>
        <taxon>Endopterygota</taxon>
        <taxon>Lepidoptera</taxon>
        <taxon>Glossata</taxon>
        <taxon>Ditrysia</taxon>
        <taxon>Papilionoidea</taxon>
        <taxon>Papilionidae</taxon>
        <taxon>Parnassiinae</taxon>
        <taxon>Parnassini</taxon>
        <taxon>Parnassius</taxon>
        <taxon>Parnassius</taxon>
    </lineage>
</organism>
<dbReference type="AlphaFoldDB" id="A0A8S3XZV6"/>
<reference evidence="1" key="1">
    <citation type="submission" date="2021-04" db="EMBL/GenBank/DDBJ databases">
        <authorList>
            <person name="Tunstrom K."/>
        </authorList>
    </citation>
    <scope>NUCLEOTIDE SEQUENCE</scope>
</reference>
<keyword evidence="2" id="KW-1185">Reference proteome</keyword>
<dbReference type="EMBL" id="CAJQZP010001449">
    <property type="protein sequence ID" value="CAG5047418.1"/>
    <property type="molecule type" value="Genomic_DNA"/>
</dbReference>